<organism evidence="2 3">
    <name type="scientific">Saprolegnia diclina (strain VS20)</name>
    <dbReference type="NCBI Taxonomy" id="1156394"/>
    <lineage>
        <taxon>Eukaryota</taxon>
        <taxon>Sar</taxon>
        <taxon>Stramenopiles</taxon>
        <taxon>Oomycota</taxon>
        <taxon>Saprolegniomycetes</taxon>
        <taxon>Saprolegniales</taxon>
        <taxon>Saprolegniaceae</taxon>
        <taxon>Saprolegnia</taxon>
    </lineage>
</organism>
<gene>
    <name evidence="2" type="ORF">SDRG_13774</name>
</gene>
<dbReference type="OrthoDB" id="73552at2759"/>
<accession>T0Q1N6</accession>
<dbReference type="Proteomes" id="UP000030762">
    <property type="component" value="Unassembled WGS sequence"/>
</dbReference>
<dbReference type="InParanoid" id="T0Q1N6"/>
<dbReference type="EMBL" id="JH767194">
    <property type="protein sequence ID" value="EQC28446.1"/>
    <property type="molecule type" value="Genomic_DNA"/>
</dbReference>
<dbReference type="RefSeq" id="XP_008618094.1">
    <property type="nucleotide sequence ID" value="XM_008619872.1"/>
</dbReference>
<dbReference type="GeneID" id="19954501"/>
<name>T0Q1N6_SAPDV</name>
<keyword evidence="1" id="KW-0175">Coiled coil</keyword>
<keyword evidence="3" id="KW-1185">Reference proteome</keyword>
<evidence type="ECO:0000313" key="3">
    <source>
        <dbReference type="Proteomes" id="UP000030762"/>
    </source>
</evidence>
<protein>
    <submittedName>
        <fullName evidence="2">Uncharacterized protein</fullName>
    </submittedName>
</protein>
<dbReference type="OMA" id="VIDMKIS"/>
<proteinExistence type="predicted"/>
<dbReference type="AlphaFoldDB" id="T0Q1N6"/>
<evidence type="ECO:0000256" key="1">
    <source>
        <dbReference type="SAM" id="Coils"/>
    </source>
</evidence>
<sequence>MWANLAQRVGTAVALFGATVSGTYLTVELAISHAEETAADERKLWERNLRPLKKEATDRLPSVADADEKDRLNHVIAHVDAAEKRLQKAEMDVIDMKISWSDTQNKVAAFFSSK</sequence>
<dbReference type="VEuPathDB" id="FungiDB:SDRG_13774"/>
<evidence type="ECO:0000313" key="2">
    <source>
        <dbReference type="EMBL" id="EQC28446.1"/>
    </source>
</evidence>
<feature type="coiled-coil region" evidence="1">
    <location>
        <begin position="72"/>
        <end position="99"/>
    </location>
</feature>
<reference evidence="2 3" key="1">
    <citation type="submission" date="2012-04" db="EMBL/GenBank/DDBJ databases">
        <title>The Genome Sequence of Saprolegnia declina VS20.</title>
        <authorList>
            <consortium name="The Broad Institute Genome Sequencing Platform"/>
            <person name="Russ C."/>
            <person name="Nusbaum C."/>
            <person name="Tyler B."/>
            <person name="van West P."/>
            <person name="Dieguez-Uribeondo J."/>
            <person name="de Bruijn I."/>
            <person name="Tripathy S."/>
            <person name="Jiang R."/>
            <person name="Young S.K."/>
            <person name="Zeng Q."/>
            <person name="Gargeya S."/>
            <person name="Fitzgerald M."/>
            <person name="Haas B."/>
            <person name="Abouelleil A."/>
            <person name="Alvarado L."/>
            <person name="Arachchi H.M."/>
            <person name="Berlin A."/>
            <person name="Chapman S.B."/>
            <person name="Goldberg J."/>
            <person name="Griggs A."/>
            <person name="Gujja S."/>
            <person name="Hansen M."/>
            <person name="Howarth C."/>
            <person name="Imamovic A."/>
            <person name="Larimer J."/>
            <person name="McCowen C."/>
            <person name="Montmayeur A."/>
            <person name="Murphy C."/>
            <person name="Neiman D."/>
            <person name="Pearson M."/>
            <person name="Priest M."/>
            <person name="Roberts A."/>
            <person name="Saif S."/>
            <person name="Shea T."/>
            <person name="Sisk P."/>
            <person name="Sykes S."/>
            <person name="Wortman J."/>
            <person name="Nusbaum C."/>
            <person name="Birren B."/>
        </authorList>
    </citation>
    <scope>NUCLEOTIDE SEQUENCE [LARGE SCALE GENOMIC DNA]</scope>
    <source>
        <strain evidence="2 3">VS20</strain>
    </source>
</reference>